<evidence type="ECO:0000259" key="2">
    <source>
        <dbReference type="Pfam" id="PF06761"/>
    </source>
</evidence>
<organism evidence="4 5">
    <name type="scientific">Pseudoduganella aquatica</name>
    <dbReference type="NCBI Taxonomy" id="2660641"/>
    <lineage>
        <taxon>Bacteria</taxon>
        <taxon>Pseudomonadati</taxon>
        <taxon>Pseudomonadota</taxon>
        <taxon>Betaproteobacteria</taxon>
        <taxon>Burkholderiales</taxon>
        <taxon>Oxalobacteraceae</taxon>
        <taxon>Telluria group</taxon>
        <taxon>Pseudoduganella</taxon>
    </lineage>
</organism>
<keyword evidence="5" id="KW-1185">Reference proteome</keyword>
<evidence type="ECO:0000256" key="1">
    <source>
        <dbReference type="SAM" id="Phobius"/>
    </source>
</evidence>
<dbReference type="NCBIfam" id="TIGR03348">
    <property type="entry name" value="VI_IcmF"/>
    <property type="match status" value="1"/>
</dbReference>
<dbReference type="InterPro" id="IPR009612">
    <property type="entry name" value="IcmF-rel"/>
</dbReference>
<keyword evidence="1" id="KW-0812">Transmembrane</keyword>
<dbReference type="InterPro" id="IPR025743">
    <property type="entry name" value="TssM1_N"/>
</dbReference>
<dbReference type="EMBL" id="WWCU01000087">
    <property type="protein sequence ID" value="MYN11460.1"/>
    <property type="molecule type" value="Genomic_DNA"/>
</dbReference>
<dbReference type="SUPFAM" id="SSF52540">
    <property type="entry name" value="P-loop containing nucleoside triphosphate hydrolases"/>
    <property type="match status" value="1"/>
</dbReference>
<feature type="transmembrane region" description="Helical" evidence="1">
    <location>
        <begin position="456"/>
        <end position="478"/>
    </location>
</feature>
<proteinExistence type="predicted"/>
<dbReference type="InterPro" id="IPR017731">
    <property type="entry name" value="TssM1-like"/>
</dbReference>
<evidence type="ECO:0000313" key="4">
    <source>
        <dbReference type="EMBL" id="MYN11460.1"/>
    </source>
</evidence>
<feature type="domain" description="Type VI secretion system component TssM1 N-terminal" evidence="3">
    <location>
        <begin position="203"/>
        <end position="461"/>
    </location>
</feature>
<gene>
    <name evidence="4" type="primary">tssM</name>
    <name evidence="4" type="ORF">GTP77_29565</name>
</gene>
<dbReference type="Proteomes" id="UP000450676">
    <property type="component" value="Unassembled WGS sequence"/>
</dbReference>
<feature type="transmembrane region" description="Helical" evidence="1">
    <location>
        <begin position="12"/>
        <end position="29"/>
    </location>
</feature>
<comment type="caution">
    <text evidence="4">The sequence shown here is derived from an EMBL/GenBank/DDBJ whole genome shotgun (WGS) entry which is preliminary data.</text>
</comment>
<dbReference type="Pfam" id="PF06761">
    <property type="entry name" value="IcmF-related"/>
    <property type="match status" value="1"/>
</dbReference>
<protein>
    <submittedName>
        <fullName evidence="4">Type VI secretion system membrane subunit TssM</fullName>
    </submittedName>
</protein>
<dbReference type="RefSeq" id="WP_161075719.1">
    <property type="nucleotide sequence ID" value="NZ_WWCU01000087.1"/>
</dbReference>
<dbReference type="AlphaFoldDB" id="A0A7X4HHW4"/>
<keyword evidence="1" id="KW-1133">Transmembrane helix</keyword>
<accession>A0A7X4HHW4</accession>
<evidence type="ECO:0000313" key="5">
    <source>
        <dbReference type="Proteomes" id="UP000450676"/>
    </source>
</evidence>
<feature type="non-terminal residue" evidence="4">
    <location>
        <position position="928"/>
    </location>
</feature>
<dbReference type="Pfam" id="PF14331">
    <property type="entry name" value="IcmF-related_N"/>
    <property type="match status" value="1"/>
</dbReference>
<keyword evidence="1" id="KW-0472">Membrane</keyword>
<sequence length="928" mass="101711">MIKRFFNWFIKPPVLAFFGVLLLSLIFWFEAPLLAFDGKEPFASTGVRWFFIGLMFLAWAIYFGWKLLRARLAERRLMKSVAGDPDSAPAVVPGQKESAAEMALLAKRLQEAMAVLRKSKAGSGFGNGGGLYQLPWYMFVGAPGSGKTTALVHSGLKFPLSETHGKGAIGGVGGTRNCDWWFTDEAVLLDTAGRYTTQDSYTEVDQAAWKGFLQLLRKHRRRRPINGVIVALSVADLLQQGEGQRRVQALAIRARIKELHEELGIRFPVYVIVTKCDLLAGFVEFFDNLGREERTQVWGVTFPLASAEQADAGLKAFPAEFDALQAQLQARLFERMQQERDIQRRALMYNFPQQFAAIGDVLESFLTDVFESTSYEEAALVRGVYFTSGTQEGSPIDRVMSTLAASFGLDRKVLPANAFGGRSYFITRLLRDVVFQESELAGANLRLERNRRWLQWGAYALTAAVLVLVTAGLVTSYVRNQNYVNDVAARSQEIDKLARALPKDPSPVAALPLLNALRDIPGGYRSQGEEVPLLMGLGLYQGGKLGEGAQGAYQRVLREALMPRILEQMETQLRRGTANNPEYLYELLRVYIMLGERNHLDAPAVRAWLDYDWSRNLPEANELQRQDLSQHVAAMLAPSSQAEAPPQLNRALIAQVRLSLAKLPMGERVYTRLKRGLAAANVPDFDVTAAAGRDAGVVLERQSGLPLTRGIAGPFTLAGYKKFTEQIDGAIADVVKDSWVLDQREAVDSLESAAQMKAVVQQMYFEEYIRLWDGLLADVTLVPFTSLDQAARVINSVSSQESPLRKFLQAAAKQTRLDKLKTAKSSVDAATDTVKQLSDAAKRRLESALSDGTQDVLPADVRPVNPVDIHFATLHKMVEAGAGVAGGAAGGAGGASGLDGVLLKLKDVAVYLDAASAARAAGQPAPPA</sequence>
<dbReference type="PANTHER" id="PTHR36153:SF1">
    <property type="entry name" value="TYPE VI SECRETION SYSTEM COMPONENT TSSM1"/>
    <property type="match status" value="1"/>
</dbReference>
<name>A0A7X4HHW4_9BURK</name>
<dbReference type="PANTHER" id="PTHR36153">
    <property type="entry name" value="INNER MEMBRANE PROTEIN-RELATED"/>
    <property type="match status" value="1"/>
</dbReference>
<evidence type="ECO:0000259" key="3">
    <source>
        <dbReference type="Pfam" id="PF14331"/>
    </source>
</evidence>
<dbReference type="InterPro" id="IPR027417">
    <property type="entry name" value="P-loop_NTPase"/>
</dbReference>
<dbReference type="InterPro" id="IPR053156">
    <property type="entry name" value="T6SS_TssM-like"/>
</dbReference>
<feature type="transmembrane region" description="Helical" evidence="1">
    <location>
        <begin position="49"/>
        <end position="68"/>
    </location>
</feature>
<reference evidence="4 5" key="1">
    <citation type="submission" date="2019-12" db="EMBL/GenBank/DDBJ databases">
        <title>Novel species isolated from a subtropical stream in China.</title>
        <authorList>
            <person name="Lu H."/>
        </authorList>
    </citation>
    <scope>NUCLEOTIDE SEQUENCE [LARGE SCALE GENOMIC DNA]</scope>
    <source>
        <strain evidence="4 5">FT127W</strain>
    </source>
</reference>
<feature type="domain" description="IcmF-related" evidence="2">
    <location>
        <begin position="511"/>
        <end position="816"/>
    </location>
</feature>